<name>X1J5B6_9ZZZZ</name>
<gene>
    <name evidence="2" type="ORF">S03H2_52305</name>
</gene>
<dbReference type="EMBL" id="BARU01033224">
    <property type="protein sequence ID" value="GAH64948.1"/>
    <property type="molecule type" value="Genomic_DNA"/>
</dbReference>
<organism evidence="2">
    <name type="scientific">marine sediment metagenome</name>
    <dbReference type="NCBI Taxonomy" id="412755"/>
    <lineage>
        <taxon>unclassified sequences</taxon>
        <taxon>metagenomes</taxon>
        <taxon>ecological metagenomes</taxon>
    </lineage>
</organism>
<dbReference type="SUPFAM" id="SSF52833">
    <property type="entry name" value="Thioredoxin-like"/>
    <property type="match status" value="1"/>
</dbReference>
<evidence type="ECO:0000313" key="2">
    <source>
        <dbReference type="EMBL" id="GAH64948.1"/>
    </source>
</evidence>
<evidence type="ECO:0000259" key="1">
    <source>
        <dbReference type="Pfam" id="PF00085"/>
    </source>
</evidence>
<sequence length="41" mass="4565">ASQYGIMSIPTLLVFKEGKLVDQIVGALPRQMLEPKITKHL</sequence>
<reference evidence="2" key="1">
    <citation type="journal article" date="2014" name="Front. Microbiol.">
        <title>High frequency of phylogenetically diverse reductive dehalogenase-homologous genes in deep subseafloor sedimentary metagenomes.</title>
        <authorList>
            <person name="Kawai M."/>
            <person name="Futagami T."/>
            <person name="Toyoda A."/>
            <person name="Takaki Y."/>
            <person name="Nishi S."/>
            <person name="Hori S."/>
            <person name="Arai W."/>
            <person name="Tsubouchi T."/>
            <person name="Morono Y."/>
            <person name="Uchiyama I."/>
            <person name="Ito T."/>
            <person name="Fujiyama A."/>
            <person name="Inagaki F."/>
            <person name="Takami H."/>
        </authorList>
    </citation>
    <scope>NUCLEOTIDE SEQUENCE</scope>
    <source>
        <strain evidence="2">Expedition CK06-06</strain>
    </source>
</reference>
<feature type="non-terminal residue" evidence="2">
    <location>
        <position position="1"/>
    </location>
</feature>
<dbReference type="InterPro" id="IPR013766">
    <property type="entry name" value="Thioredoxin_domain"/>
</dbReference>
<feature type="domain" description="Thioredoxin" evidence="1">
    <location>
        <begin position="1"/>
        <end position="38"/>
    </location>
</feature>
<dbReference type="InterPro" id="IPR036249">
    <property type="entry name" value="Thioredoxin-like_sf"/>
</dbReference>
<protein>
    <recommendedName>
        <fullName evidence="1">Thioredoxin domain-containing protein</fullName>
    </recommendedName>
</protein>
<dbReference type="Pfam" id="PF00085">
    <property type="entry name" value="Thioredoxin"/>
    <property type="match status" value="1"/>
</dbReference>
<accession>X1J5B6</accession>
<comment type="caution">
    <text evidence="2">The sequence shown here is derived from an EMBL/GenBank/DDBJ whole genome shotgun (WGS) entry which is preliminary data.</text>
</comment>
<proteinExistence type="predicted"/>
<dbReference type="Gene3D" id="3.40.30.10">
    <property type="entry name" value="Glutaredoxin"/>
    <property type="match status" value="1"/>
</dbReference>
<dbReference type="CDD" id="cd02947">
    <property type="entry name" value="TRX_family"/>
    <property type="match status" value="1"/>
</dbReference>
<dbReference type="AlphaFoldDB" id="X1J5B6"/>